<proteinExistence type="predicted"/>
<feature type="compositionally biased region" description="Polar residues" evidence="1">
    <location>
        <begin position="52"/>
        <end position="61"/>
    </location>
</feature>
<feature type="compositionally biased region" description="Low complexity" evidence="1">
    <location>
        <begin position="190"/>
        <end position="207"/>
    </location>
</feature>
<feature type="compositionally biased region" description="Basic and acidic residues" evidence="1">
    <location>
        <begin position="38"/>
        <end position="51"/>
    </location>
</feature>
<comment type="caution">
    <text evidence="3">The sequence shown here is derived from an EMBL/GenBank/DDBJ whole genome shotgun (WGS) entry which is preliminary data.</text>
</comment>
<feature type="region of interest" description="Disordered" evidence="1">
    <location>
        <begin position="1"/>
        <end position="77"/>
    </location>
</feature>
<keyword evidence="2" id="KW-0472">Membrane</keyword>
<dbReference type="EMBL" id="APWK03000070">
    <property type="protein sequence ID" value="PHH52362.1"/>
    <property type="molecule type" value="Genomic_DNA"/>
</dbReference>
<dbReference type="Proteomes" id="UP000222788">
    <property type="component" value="Unassembled WGS sequence"/>
</dbReference>
<dbReference type="STRING" id="1035309.A0A2C5X302"/>
<dbReference type="OrthoDB" id="5421784at2759"/>
<evidence type="ECO:0000256" key="1">
    <source>
        <dbReference type="SAM" id="MobiDB-lite"/>
    </source>
</evidence>
<sequence>MSRSSPRSSLSQSWRSESHLRTHTHHNSRKKPHGNIPEGKKQAHNNQDETPTKPSATQTTPAADLRKRADETDSSANKNVKQIIQTVHLVHYIEEDGSPIKVATVTQADITQIVNSASGLTVEVGNPTTWSAPLLSAEPTNAVLDSYSETSSSLVIDYAMDDTHSSSLSDIIASQTFESSLQPTSIDSLSPESTGSASISSSYAQSAPPYPTGYVSSMYGTAGTVSPPYPTGSGSLSGFYNSTSTQPNIGSAYSSSYGQYASDTNYFTNSDSRHSSSVFSTRTVVNTDSASISASAFGYSNLASASDSEATATSEDIAGVYGVLDSTPTPGAETTSTSGSSSTKDSGGGSHGGGGGGGSSTTNSVVGGVVGGIAGAALIVFLVMMALKRWKKTHGGEIKLLDGSTGRGLLTGMVRSSSGDAGAVSALSPGVSTPGTSRGMIEASSPKSGVLGSLSGLKAIKPAPSPEAISPPLAVDSERGFYRVSGRKLPSVLEHGGDGYTDPRASILSTDTVNYRDSTCDTLSPNARFALGSPMRPVSGVPVIRDSPAHSATFETSYTDMPIVTPPDSPVLPREYNYPEEEVVVGTVASVKPVHASLVQLPQVVTVGRNLTVINPGIQRHSTVGHFSEDV</sequence>
<feature type="compositionally biased region" description="Low complexity" evidence="1">
    <location>
        <begin position="334"/>
        <end position="345"/>
    </location>
</feature>
<feature type="compositionally biased region" description="Basic residues" evidence="1">
    <location>
        <begin position="21"/>
        <end position="33"/>
    </location>
</feature>
<keyword evidence="2" id="KW-1133">Transmembrane helix</keyword>
<protein>
    <submittedName>
        <fullName evidence="3">Uncharacterized protein</fullName>
    </submittedName>
</protein>
<evidence type="ECO:0000313" key="3">
    <source>
        <dbReference type="EMBL" id="PHH52362.1"/>
    </source>
</evidence>
<gene>
    <name evidence="3" type="ORF">CFIMG_004878RA</name>
</gene>
<keyword evidence="4" id="KW-1185">Reference proteome</keyword>
<accession>A0A2C5X302</accession>
<evidence type="ECO:0000256" key="2">
    <source>
        <dbReference type="SAM" id="Phobius"/>
    </source>
</evidence>
<feature type="region of interest" description="Disordered" evidence="1">
    <location>
        <begin position="182"/>
        <end position="207"/>
    </location>
</feature>
<feature type="compositionally biased region" description="Gly residues" evidence="1">
    <location>
        <begin position="346"/>
        <end position="359"/>
    </location>
</feature>
<keyword evidence="2" id="KW-0812">Transmembrane</keyword>
<evidence type="ECO:0000313" key="4">
    <source>
        <dbReference type="Proteomes" id="UP000222788"/>
    </source>
</evidence>
<feature type="region of interest" description="Disordered" evidence="1">
    <location>
        <begin position="322"/>
        <end position="359"/>
    </location>
</feature>
<feature type="compositionally biased region" description="Low complexity" evidence="1">
    <location>
        <begin position="1"/>
        <end position="15"/>
    </location>
</feature>
<feature type="region of interest" description="Disordered" evidence="1">
    <location>
        <begin position="421"/>
        <end position="446"/>
    </location>
</feature>
<reference evidence="3 4" key="1">
    <citation type="journal article" date="2013" name="Fungal Biol.">
        <title>Analysis of microsatellite markers in the genome of the plant pathogen Ceratocystis fimbriata.</title>
        <authorList>
            <person name="Simpson M.C."/>
            <person name="Wilken P.M."/>
            <person name="Coetzee M.P."/>
            <person name="Wingfield M.J."/>
            <person name="Wingfield B.D."/>
        </authorList>
    </citation>
    <scope>NUCLEOTIDE SEQUENCE [LARGE SCALE GENOMIC DNA]</scope>
    <source>
        <strain evidence="3 4">CBS 114723</strain>
    </source>
</reference>
<organism evidence="3 4">
    <name type="scientific">Ceratocystis fimbriata CBS 114723</name>
    <dbReference type="NCBI Taxonomy" id="1035309"/>
    <lineage>
        <taxon>Eukaryota</taxon>
        <taxon>Fungi</taxon>
        <taxon>Dikarya</taxon>
        <taxon>Ascomycota</taxon>
        <taxon>Pezizomycotina</taxon>
        <taxon>Sordariomycetes</taxon>
        <taxon>Hypocreomycetidae</taxon>
        <taxon>Microascales</taxon>
        <taxon>Ceratocystidaceae</taxon>
        <taxon>Ceratocystis</taxon>
    </lineage>
</organism>
<dbReference type="AlphaFoldDB" id="A0A2C5X302"/>
<reference evidence="3 4" key="2">
    <citation type="journal article" date="2013" name="IMA Fungus">
        <title>IMA Genome-F 1: Ceratocystis fimbriata: Draft nuclear genome sequence for the plant pathogen, Ceratocystis fimbriata.</title>
        <authorList>
            <person name="Wilken P.M."/>
            <person name="Steenkamp E.T."/>
            <person name="Wingfield M.J."/>
            <person name="de Beer Z.W."/>
            <person name="Wingfield B.D."/>
        </authorList>
    </citation>
    <scope>NUCLEOTIDE SEQUENCE [LARGE SCALE GENOMIC DNA]</scope>
    <source>
        <strain evidence="3 4">CBS 114723</strain>
    </source>
</reference>
<feature type="transmembrane region" description="Helical" evidence="2">
    <location>
        <begin position="365"/>
        <end position="387"/>
    </location>
</feature>
<name>A0A2C5X302_9PEZI</name>